<protein>
    <submittedName>
        <fullName evidence="3">Uncharacterized protein</fullName>
    </submittedName>
</protein>
<reference evidence="3" key="2">
    <citation type="submission" date="2020-08" db="EMBL/GenBank/DDBJ databases">
        <title>Plant Genome Project.</title>
        <authorList>
            <person name="Zhang R.-G."/>
        </authorList>
    </citation>
    <scope>NUCLEOTIDE SEQUENCE</scope>
    <source>
        <strain evidence="3">Huo1</strain>
        <tissue evidence="3">Leaf</tissue>
    </source>
</reference>
<dbReference type="GO" id="GO:0020037">
    <property type="term" value="F:heme binding"/>
    <property type="evidence" value="ECO:0007669"/>
    <property type="project" value="InterPro"/>
</dbReference>
<dbReference type="Proteomes" id="UP000298416">
    <property type="component" value="Unassembled WGS sequence"/>
</dbReference>
<keyword evidence="2" id="KW-0560">Oxidoreductase</keyword>
<gene>
    <name evidence="3" type="ORF">SASPL_134955</name>
</gene>
<dbReference type="PANTHER" id="PTHR24299:SF59">
    <property type="entry name" value="CYTOCHROME P450 SUPERFAMILY PROTEIN"/>
    <property type="match status" value="1"/>
</dbReference>
<accession>A0A8X8WYR3</accession>
<dbReference type="PANTHER" id="PTHR24299">
    <property type="entry name" value="CYTOCHROME P450 FAMILY 1"/>
    <property type="match status" value="1"/>
</dbReference>
<organism evidence="3">
    <name type="scientific">Salvia splendens</name>
    <name type="common">Scarlet sage</name>
    <dbReference type="NCBI Taxonomy" id="180675"/>
    <lineage>
        <taxon>Eukaryota</taxon>
        <taxon>Viridiplantae</taxon>
        <taxon>Streptophyta</taxon>
        <taxon>Embryophyta</taxon>
        <taxon>Tracheophyta</taxon>
        <taxon>Spermatophyta</taxon>
        <taxon>Magnoliopsida</taxon>
        <taxon>eudicotyledons</taxon>
        <taxon>Gunneridae</taxon>
        <taxon>Pentapetalae</taxon>
        <taxon>asterids</taxon>
        <taxon>lamiids</taxon>
        <taxon>Lamiales</taxon>
        <taxon>Lamiaceae</taxon>
        <taxon>Nepetoideae</taxon>
        <taxon>Mentheae</taxon>
        <taxon>Salviinae</taxon>
        <taxon>Salvia</taxon>
        <taxon>Salvia subgen. Calosphace</taxon>
        <taxon>core Calosphace</taxon>
    </lineage>
</organism>
<dbReference type="InterPro" id="IPR002401">
    <property type="entry name" value="Cyt_P450_E_grp-I"/>
</dbReference>
<dbReference type="Pfam" id="PF00067">
    <property type="entry name" value="p450"/>
    <property type="match status" value="2"/>
</dbReference>
<dbReference type="SUPFAM" id="SSF48264">
    <property type="entry name" value="Cytochrome P450"/>
    <property type="match status" value="1"/>
</dbReference>
<evidence type="ECO:0000256" key="1">
    <source>
        <dbReference type="ARBA" id="ARBA00004167"/>
    </source>
</evidence>
<dbReference type="GO" id="GO:0005506">
    <property type="term" value="F:iron ion binding"/>
    <property type="evidence" value="ECO:0007669"/>
    <property type="project" value="InterPro"/>
</dbReference>
<dbReference type="EMBL" id="PNBA02000013">
    <property type="protein sequence ID" value="KAG6402744.1"/>
    <property type="molecule type" value="Genomic_DNA"/>
</dbReference>
<comment type="subcellular location">
    <subcellularLocation>
        <location evidence="1">Membrane</location>
        <topology evidence="1">Single-pass membrane protein</topology>
    </subcellularLocation>
</comment>
<name>A0A8X8WYR3_SALSN</name>
<dbReference type="InterPro" id="IPR036396">
    <property type="entry name" value="Cyt_P450_sf"/>
</dbReference>
<dbReference type="Gene3D" id="1.10.630.10">
    <property type="entry name" value="Cytochrome P450"/>
    <property type="match status" value="1"/>
</dbReference>
<keyword evidence="4" id="KW-1185">Reference proteome</keyword>
<dbReference type="AlphaFoldDB" id="A0A8X8WYR3"/>
<dbReference type="GO" id="GO:0016114">
    <property type="term" value="P:terpenoid biosynthetic process"/>
    <property type="evidence" value="ECO:0007669"/>
    <property type="project" value="UniProtKB-ARBA"/>
</dbReference>
<evidence type="ECO:0000313" key="3">
    <source>
        <dbReference type="EMBL" id="KAG6402744.1"/>
    </source>
</evidence>
<sequence>MATFLLYIAALIAAWAVVVFSRRRRGKFPPGPVPLPIVGNAFQIRGDPHKSFAELAKTYGPLMSLRLGTQNAVVISSPEVAMEVLQKHGQSFANRSIPDAANNHGHEKVSWNVMPADSVGRFNKPRASVKRGCGSSRGRVMNVGEATFTTMMDLVFSTLFSIDLTDYGAADKEFREHINSFTRYAGVPNASDFFPVLAPLDLQGIRRKIGYHLGSLLDFVDGIIEKRIRQRRDSDYRNKNDFLDTLLHISEGTEYDLTIKEIRHFCVVSIFN</sequence>
<comment type="caution">
    <text evidence="3">The sequence shown here is derived from an EMBL/GenBank/DDBJ whole genome shotgun (WGS) entry which is preliminary data.</text>
</comment>
<reference evidence="3" key="1">
    <citation type="submission" date="2018-01" db="EMBL/GenBank/DDBJ databases">
        <authorList>
            <person name="Mao J.F."/>
        </authorList>
    </citation>
    <scope>NUCLEOTIDE SEQUENCE</scope>
    <source>
        <strain evidence="3">Huo1</strain>
        <tissue evidence="3">Leaf</tissue>
    </source>
</reference>
<dbReference type="GO" id="GO:0016712">
    <property type="term" value="F:oxidoreductase activity, acting on paired donors, with incorporation or reduction of molecular oxygen, reduced flavin or flavoprotein as one donor, and incorporation of one atom of oxygen"/>
    <property type="evidence" value="ECO:0007669"/>
    <property type="project" value="UniProtKB-ARBA"/>
</dbReference>
<evidence type="ECO:0000313" key="4">
    <source>
        <dbReference type="Proteomes" id="UP000298416"/>
    </source>
</evidence>
<proteinExistence type="predicted"/>
<evidence type="ECO:0000256" key="2">
    <source>
        <dbReference type="ARBA" id="ARBA00023002"/>
    </source>
</evidence>
<dbReference type="PRINTS" id="PR00463">
    <property type="entry name" value="EP450I"/>
</dbReference>
<dbReference type="InterPro" id="IPR001128">
    <property type="entry name" value="Cyt_P450"/>
</dbReference>
<dbReference type="GO" id="GO:0016020">
    <property type="term" value="C:membrane"/>
    <property type="evidence" value="ECO:0007669"/>
    <property type="project" value="UniProtKB-SubCell"/>
</dbReference>